<sequence>MLFDLHLTEFEMICAIILSLVLMMIGLLRFADRVKLTKSGLKTQATVTAINQMMKRNRISFSISLFFITLDGKRIDVTDGDSTPIPFHSVGDQINIIYNQNKPEEIVIVSKGMAIVEFLMIITGMVGLFYFLYLFLTQPN</sequence>
<accession>A0A366LC69</accession>
<keyword evidence="1" id="KW-1133">Transmembrane helix</keyword>
<evidence type="ECO:0000313" key="2">
    <source>
        <dbReference type="EMBL" id="RBQ11370.1"/>
    </source>
</evidence>
<dbReference type="AlphaFoldDB" id="A0A366LC69"/>
<dbReference type="EMBL" id="QNQU01000002">
    <property type="protein sequence ID" value="RBQ11370.1"/>
    <property type="molecule type" value="Genomic_DNA"/>
</dbReference>
<keyword evidence="1" id="KW-0812">Transmembrane</keyword>
<evidence type="ECO:0000256" key="1">
    <source>
        <dbReference type="SAM" id="Phobius"/>
    </source>
</evidence>
<keyword evidence="3" id="KW-1185">Reference proteome</keyword>
<feature type="transmembrane region" description="Helical" evidence="1">
    <location>
        <begin position="12"/>
        <end position="31"/>
    </location>
</feature>
<keyword evidence="1" id="KW-0472">Membrane</keyword>
<reference evidence="2 3" key="1">
    <citation type="submission" date="2018-07" db="EMBL/GenBank/DDBJ databases">
        <title>A draft genome of a endophytic bacteria, a new species of Pedobacter.</title>
        <authorList>
            <person name="Zhang Z.D."/>
            <person name="Chen Z.J."/>
        </authorList>
    </citation>
    <scope>NUCLEOTIDE SEQUENCE [LARGE SCALE GENOMIC DNA]</scope>
    <source>
        <strain evidence="2 3">RS10</strain>
    </source>
</reference>
<dbReference type="RefSeq" id="WP_113947284.1">
    <property type="nucleotide sequence ID" value="NZ_QNQU01000002.1"/>
</dbReference>
<comment type="caution">
    <text evidence="2">The sequence shown here is derived from an EMBL/GenBank/DDBJ whole genome shotgun (WGS) entry which is preliminary data.</text>
</comment>
<name>A0A366LC69_9SPHI</name>
<dbReference type="OrthoDB" id="681001at2"/>
<organism evidence="2 3">
    <name type="scientific">Pedobacter miscanthi</name>
    <dbReference type="NCBI Taxonomy" id="2259170"/>
    <lineage>
        <taxon>Bacteria</taxon>
        <taxon>Pseudomonadati</taxon>
        <taxon>Bacteroidota</taxon>
        <taxon>Sphingobacteriia</taxon>
        <taxon>Sphingobacteriales</taxon>
        <taxon>Sphingobacteriaceae</taxon>
        <taxon>Pedobacter</taxon>
    </lineage>
</organism>
<evidence type="ECO:0000313" key="3">
    <source>
        <dbReference type="Proteomes" id="UP000252081"/>
    </source>
</evidence>
<feature type="transmembrane region" description="Helical" evidence="1">
    <location>
        <begin position="118"/>
        <end position="136"/>
    </location>
</feature>
<evidence type="ECO:0008006" key="4">
    <source>
        <dbReference type="Google" id="ProtNLM"/>
    </source>
</evidence>
<protein>
    <recommendedName>
        <fullName evidence="4">DUF3592 domain-containing protein</fullName>
    </recommendedName>
</protein>
<dbReference type="Proteomes" id="UP000252081">
    <property type="component" value="Unassembled WGS sequence"/>
</dbReference>
<proteinExistence type="predicted"/>
<gene>
    <name evidence="2" type="ORF">DRW42_02580</name>
</gene>